<gene>
    <name evidence="3" type="ORF">K8W01_12685</name>
</gene>
<keyword evidence="2" id="KW-0472">Membrane</keyword>
<evidence type="ECO:0000313" key="3">
    <source>
        <dbReference type="EMBL" id="HJE24506.1"/>
    </source>
</evidence>
<feature type="transmembrane region" description="Helical" evidence="2">
    <location>
        <begin position="32"/>
        <end position="48"/>
    </location>
</feature>
<evidence type="ECO:0000256" key="1">
    <source>
        <dbReference type="SAM" id="MobiDB-lite"/>
    </source>
</evidence>
<evidence type="ECO:0000313" key="4">
    <source>
        <dbReference type="Proteomes" id="UP000742631"/>
    </source>
</evidence>
<dbReference type="EMBL" id="DYYG01000037">
    <property type="protein sequence ID" value="HJE24506.1"/>
    <property type="molecule type" value="Genomic_DNA"/>
</dbReference>
<keyword evidence="2" id="KW-0812">Transmembrane</keyword>
<evidence type="ECO:0000256" key="2">
    <source>
        <dbReference type="SAM" id="Phobius"/>
    </source>
</evidence>
<proteinExistence type="predicted"/>
<dbReference type="Proteomes" id="UP000742631">
    <property type="component" value="Unassembled WGS sequence"/>
</dbReference>
<keyword evidence="2" id="KW-1133">Transmembrane helix</keyword>
<name>A0A921E3T0_9HYPH</name>
<sequence>MHQMIGFLAVGLAVAALLHSWALPRSLSYGALLLTLIGAGFTLFAETGQRRQPRAIAWDERIAQMPPTEGRPAPARSPKRQAEAAIVW</sequence>
<protein>
    <submittedName>
        <fullName evidence="3">Uncharacterized protein</fullName>
    </submittedName>
</protein>
<reference evidence="3" key="2">
    <citation type="submission" date="2021-09" db="EMBL/GenBank/DDBJ databases">
        <authorList>
            <person name="Gilroy R."/>
        </authorList>
    </citation>
    <scope>NUCLEOTIDE SEQUENCE</scope>
    <source>
        <strain evidence="3">316</strain>
    </source>
</reference>
<dbReference type="AlphaFoldDB" id="A0A921E3T0"/>
<accession>A0A921E3T0</accession>
<organism evidence="3 4">
    <name type="scientific">Methylorubrum populi</name>
    <dbReference type="NCBI Taxonomy" id="223967"/>
    <lineage>
        <taxon>Bacteria</taxon>
        <taxon>Pseudomonadati</taxon>
        <taxon>Pseudomonadota</taxon>
        <taxon>Alphaproteobacteria</taxon>
        <taxon>Hyphomicrobiales</taxon>
        <taxon>Methylobacteriaceae</taxon>
        <taxon>Methylorubrum</taxon>
    </lineage>
</organism>
<feature type="region of interest" description="Disordered" evidence="1">
    <location>
        <begin position="63"/>
        <end position="88"/>
    </location>
</feature>
<reference evidence="3" key="1">
    <citation type="journal article" date="2021" name="PeerJ">
        <title>Extensive microbial diversity within the chicken gut microbiome revealed by metagenomics and culture.</title>
        <authorList>
            <person name="Gilroy R."/>
            <person name="Ravi A."/>
            <person name="Getino M."/>
            <person name="Pursley I."/>
            <person name="Horton D.L."/>
            <person name="Alikhan N.F."/>
            <person name="Baker D."/>
            <person name="Gharbi K."/>
            <person name="Hall N."/>
            <person name="Watson M."/>
            <person name="Adriaenssens E.M."/>
            <person name="Foster-Nyarko E."/>
            <person name="Jarju S."/>
            <person name="Secka A."/>
            <person name="Antonio M."/>
            <person name="Oren A."/>
            <person name="Chaudhuri R.R."/>
            <person name="La Ragione R."/>
            <person name="Hildebrand F."/>
            <person name="Pallen M.J."/>
        </authorList>
    </citation>
    <scope>NUCLEOTIDE SEQUENCE</scope>
    <source>
        <strain evidence="3">316</strain>
    </source>
</reference>
<comment type="caution">
    <text evidence="3">The sequence shown here is derived from an EMBL/GenBank/DDBJ whole genome shotgun (WGS) entry which is preliminary data.</text>
</comment>